<dbReference type="Proteomes" id="UP001454036">
    <property type="component" value="Unassembled WGS sequence"/>
</dbReference>
<keyword evidence="2" id="KW-0472">Membrane</keyword>
<reference evidence="2 3" key="1">
    <citation type="submission" date="2024-01" db="EMBL/GenBank/DDBJ databases">
        <title>The complete chloroplast genome sequence of Lithospermum erythrorhizon: insights into the phylogenetic relationship among Boraginaceae species and the maternal lineages of purple gromwells.</title>
        <authorList>
            <person name="Okada T."/>
            <person name="Watanabe K."/>
        </authorList>
    </citation>
    <scope>NUCLEOTIDE SEQUENCE [LARGE SCALE GENOMIC DNA]</scope>
</reference>
<gene>
    <name evidence="2" type="ORF">LIER_10390</name>
</gene>
<dbReference type="SUPFAM" id="SSF56672">
    <property type="entry name" value="DNA/RNA polymerases"/>
    <property type="match status" value="1"/>
</dbReference>
<comment type="caution">
    <text evidence="2">The sequence shown here is derived from an EMBL/GenBank/DDBJ whole genome shotgun (WGS) entry which is preliminary data.</text>
</comment>
<feature type="domain" description="Reverse transcriptase Ty1/copia-type" evidence="1">
    <location>
        <begin position="36"/>
        <end position="140"/>
    </location>
</feature>
<dbReference type="Pfam" id="PF07727">
    <property type="entry name" value="RVT_2"/>
    <property type="match status" value="1"/>
</dbReference>
<organism evidence="2 3">
    <name type="scientific">Lithospermum erythrorhizon</name>
    <name type="common">Purple gromwell</name>
    <name type="synonym">Lithospermum officinale var. erythrorhizon</name>
    <dbReference type="NCBI Taxonomy" id="34254"/>
    <lineage>
        <taxon>Eukaryota</taxon>
        <taxon>Viridiplantae</taxon>
        <taxon>Streptophyta</taxon>
        <taxon>Embryophyta</taxon>
        <taxon>Tracheophyta</taxon>
        <taxon>Spermatophyta</taxon>
        <taxon>Magnoliopsida</taxon>
        <taxon>eudicotyledons</taxon>
        <taxon>Gunneridae</taxon>
        <taxon>Pentapetalae</taxon>
        <taxon>asterids</taxon>
        <taxon>lamiids</taxon>
        <taxon>Boraginales</taxon>
        <taxon>Boraginaceae</taxon>
        <taxon>Boraginoideae</taxon>
        <taxon>Lithospermeae</taxon>
        <taxon>Lithospermum</taxon>
    </lineage>
</organism>
<dbReference type="InterPro" id="IPR013103">
    <property type="entry name" value="RVT_2"/>
</dbReference>
<evidence type="ECO:0000259" key="1">
    <source>
        <dbReference type="Pfam" id="PF07727"/>
    </source>
</evidence>
<keyword evidence="2" id="KW-0812">Transmembrane</keyword>
<proteinExistence type="predicted"/>
<evidence type="ECO:0000313" key="2">
    <source>
        <dbReference type="EMBL" id="GAA0151735.1"/>
    </source>
</evidence>
<name>A0AAV3PJ87_LITER</name>
<dbReference type="EMBL" id="BAABME010001842">
    <property type="protein sequence ID" value="GAA0151735.1"/>
    <property type="molecule type" value="Genomic_DNA"/>
</dbReference>
<protein>
    <submittedName>
        <fullName evidence="2">Transmembrane signal receptor</fullName>
    </submittedName>
</protein>
<sequence length="141" mass="16429">MANVNEVKEPLTYKEAKQHSKWLLAIEKEIQALELNNTWEIVDLPPGHKPIAYKWVYKIKSKPDGSIDKYKARLVVKGYNQIEDLDYFDSFSLVAKLVTVRLVLAIATSKGWLLHQMNINNAFFHDFLNEEIYMSLPEGYR</sequence>
<keyword evidence="3" id="KW-1185">Reference proteome</keyword>
<accession>A0AAV3PJ87</accession>
<dbReference type="InterPro" id="IPR043502">
    <property type="entry name" value="DNA/RNA_pol_sf"/>
</dbReference>
<keyword evidence="2" id="KW-0675">Receptor</keyword>
<evidence type="ECO:0000313" key="3">
    <source>
        <dbReference type="Proteomes" id="UP001454036"/>
    </source>
</evidence>
<dbReference type="AlphaFoldDB" id="A0AAV3PJ87"/>